<comment type="caution">
    <text evidence="10">The sequence shown here is derived from an EMBL/GenBank/DDBJ whole genome shotgun (WGS) entry which is preliminary data.</text>
</comment>
<keyword evidence="6 7" id="KW-0472">Membrane</keyword>
<evidence type="ECO:0000256" key="3">
    <source>
        <dbReference type="ARBA" id="ARBA00022475"/>
    </source>
</evidence>
<comment type="subcellular location">
    <subcellularLocation>
        <location evidence="1">Cell membrane</location>
        <topology evidence="1">Multi-pass membrane protein</topology>
    </subcellularLocation>
</comment>
<sequence>MDPVGVLTSVRRFQFATPDGNRTNGTNGSFEQGSQEVVETANRLLPKWVPEWWVRAVLAVLVLAFAWYGGKLLVRLIGRRVARRFRRPSVSQAVLRSIRVAVMFLAVLTAAALVGVGLDDILLSVTVLTAAAGVVIAPILGSIISGLFVLTDQSYEIGDMIEIVDADDGTRGFVEEITFQYTKIFTLDNTFLVIPNGTIRERDVINYSAEDLRTRLTLDVLIPYECDLAEARSLIERAAREDDIVIGGGPDIRIGSARYPAAPTCYIDEYADNGVSLRLRYWVKEPYKLTAVRSRVQENIWEAFEVAEIGFPYPHRQVVFDEPDDAGVSERPR</sequence>
<dbReference type="InterPro" id="IPR011066">
    <property type="entry name" value="MscS_channel_C_sf"/>
</dbReference>
<dbReference type="AlphaFoldDB" id="M0N0E1"/>
<evidence type="ECO:0000256" key="4">
    <source>
        <dbReference type="ARBA" id="ARBA00022692"/>
    </source>
</evidence>
<proteinExistence type="inferred from homology"/>
<keyword evidence="5 7" id="KW-1133">Transmembrane helix</keyword>
<dbReference type="Gene3D" id="3.30.70.100">
    <property type="match status" value="1"/>
</dbReference>
<dbReference type="PANTHER" id="PTHR30221:SF1">
    <property type="entry name" value="SMALL-CONDUCTANCE MECHANOSENSITIVE CHANNEL"/>
    <property type="match status" value="1"/>
</dbReference>
<evidence type="ECO:0000256" key="2">
    <source>
        <dbReference type="ARBA" id="ARBA00008017"/>
    </source>
</evidence>
<dbReference type="InterPro" id="IPR006685">
    <property type="entry name" value="MscS_channel_2nd"/>
</dbReference>
<evidence type="ECO:0000313" key="11">
    <source>
        <dbReference type="Proteomes" id="UP000011568"/>
    </source>
</evidence>
<dbReference type="SUPFAM" id="SSF82689">
    <property type="entry name" value="Mechanosensitive channel protein MscS (YggB), C-terminal domain"/>
    <property type="match status" value="1"/>
</dbReference>
<dbReference type="EMBL" id="AOMC01000015">
    <property type="protein sequence ID" value="EMA51346.1"/>
    <property type="molecule type" value="Genomic_DNA"/>
</dbReference>
<dbReference type="GO" id="GO:0005886">
    <property type="term" value="C:plasma membrane"/>
    <property type="evidence" value="ECO:0007669"/>
    <property type="project" value="UniProtKB-SubCell"/>
</dbReference>
<dbReference type="InterPro" id="IPR045275">
    <property type="entry name" value="MscS_archaea/bacteria_type"/>
</dbReference>
<dbReference type="PANTHER" id="PTHR30221">
    <property type="entry name" value="SMALL-CONDUCTANCE MECHANOSENSITIVE CHANNEL"/>
    <property type="match status" value="1"/>
</dbReference>
<dbReference type="InterPro" id="IPR010920">
    <property type="entry name" value="LSM_dom_sf"/>
</dbReference>
<dbReference type="Gene3D" id="1.10.287.1260">
    <property type="match status" value="1"/>
</dbReference>
<evidence type="ECO:0000259" key="9">
    <source>
        <dbReference type="Pfam" id="PF21082"/>
    </source>
</evidence>
<evidence type="ECO:0000313" key="10">
    <source>
        <dbReference type="EMBL" id="EMA51346.1"/>
    </source>
</evidence>
<keyword evidence="3" id="KW-1003">Cell membrane</keyword>
<feature type="transmembrane region" description="Helical" evidence="7">
    <location>
        <begin position="52"/>
        <end position="74"/>
    </location>
</feature>
<protein>
    <recommendedName>
        <fullName evidence="12">Small-conductance mechanosensitive channel</fullName>
    </recommendedName>
</protein>
<feature type="transmembrane region" description="Helical" evidence="7">
    <location>
        <begin position="121"/>
        <end position="150"/>
    </location>
</feature>
<evidence type="ECO:0000256" key="1">
    <source>
        <dbReference type="ARBA" id="ARBA00004651"/>
    </source>
</evidence>
<reference evidence="10 11" key="1">
    <citation type="journal article" date="2014" name="PLoS Genet.">
        <title>Phylogenetically driven sequencing of extremely halophilic archaea reveals strategies for static and dynamic osmo-response.</title>
        <authorList>
            <person name="Becker E.A."/>
            <person name="Seitzer P.M."/>
            <person name="Tritt A."/>
            <person name="Larsen D."/>
            <person name="Krusor M."/>
            <person name="Yao A.I."/>
            <person name="Wu D."/>
            <person name="Madern D."/>
            <person name="Eisen J.A."/>
            <person name="Darling A.E."/>
            <person name="Facciotti M.T."/>
        </authorList>
    </citation>
    <scope>NUCLEOTIDE SEQUENCE [LARGE SCALE GENOMIC DNA]</scope>
    <source>
        <strain evidence="10 11">DSM 1307</strain>
    </source>
</reference>
<evidence type="ECO:0000259" key="8">
    <source>
        <dbReference type="Pfam" id="PF00924"/>
    </source>
</evidence>
<dbReference type="Pfam" id="PF21082">
    <property type="entry name" value="MS_channel_3rd"/>
    <property type="match status" value="1"/>
</dbReference>
<dbReference type="RefSeq" id="WP_004051196.1">
    <property type="nucleotide sequence ID" value="NZ_AOMC01000015.1"/>
</dbReference>
<dbReference type="Pfam" id="PF00924">
    <property type="entry name" value="MS_channel_2nd"/>
    <property type="match status" value="1"/>
</dbReference>
<feature type="domain" description="Mechanosensitive ion channel MscS" evidence="8">
    <location>
        <begin position="139"/>
        <end position="208"/>
    </location>
</feature>
<dbReference type="InterPro" id="IPR023408">
    <property type="entry name" value="MscS_beta-dom_sf"/>
</dbReference>
<keyword evidence="11" id="KW-1185">Reference proteome</keyword>
<dbReference type="eggNOG" id="arCOG01568">
    <property type="taxonomic scope" value="Archaea"/>
</dbReference>
<dbReference type="InterPro" id="IPR049278">
    <property type="entry name" value="MS_channel_C"/>
</dbReference>
<evidence type="ECO:0008006" key="12">
    <source>
        <dbReference type="Google" id="ProtNLM"/>
    </source>
</evidence>
<dbReference type="Gene3D" id="2.30.30.60">
    <property type="match status" value="1"/>
</dbReference>
<evidence type="ECO:0000256" key="6">
    <source>
        <dbReference type="ARBA" id="ARBA00023136"/>
    </source>
</evidence>
<evidence type="ECO:0000256" key="7">
    <source>
        <dbReference type="SAM" id="Phobius"/>
    </source>
</evidence>
<feature type="transmembrane region" description="Helical" evidence="7">
    <location>
        <begin position="94"/>
        <end position="115"/>
    </location>
</feature>
<dbReference type="STRING" id="931277.C448_00852"/>
<feature type="domain" description="Mechanosensitive ion channel MscS C-terminal" evidence="9">
    <location>
        <begin position="217"/>
        <end position="310"/>
    </location>
</feature>
<organism evidence="10 11">
    <name type="scientific">Halococcus morrhuae DSM 1307</name>
    <dbReference type="NCBI Taxonomy" id="931277"/>
    <lineage>
        <taxon>Archaea</taxon>
        <taxon>Methanobacteriati</taxon>
        <taxon>Methanobacteriota</taxon>
        <taxon>Stenosarchaea group</taxon>
        <taxon>Halobacteria</taxon>
        <taxon>Halobacteriales</taxon>
        <taxon>Halococcaceae</taxon>
        <taxon>Halococcus</taxon>
    </lineage>
</organism>
<accession>M0N0E1</accession>
<dbReference type="OrthoDB" id="11475at2157"/>
<dbReference type="SUPFAM" id="SSF50182">
    <property type="entry name" value="Sm-like ribonucleoproteins"/>
    <property type="match status" value="1"/>
</dbReference>
<evidence type="ECO:0000256" key="5">
    <source>
        <dbReference type="ARBA" id="ARBA00022989"/>
    </source>
</evidence>
<keyword evidence="4 7" id="KW-0812">Transmembrane</keyword>
<name>M0N0E1_HALMO</name>
<comment type="similarity">
    <text evidence="2">Belongs to the MscS (TC 1.A.23) family.</text>
</comment>
<dbReference type="PATRIC" id="fig|931277.6.peg.166"/>
<dbReference type="GO" id="GO:0008381">
    <property type="term" value="F:mechanosensitive monoatomic ion channel activity"/>
    <property type="evidence" value="ECO:0007669"/>
    <property type="project" value="InterPro"/>
</dbReference>
<gene>
    <name evidence="10" type="ORF">C448_00852</name>
</gene>
<dbReference type="Proteomes" id="UP000011568">
    <property type="component" value="Unassembled WGS sequence"/>
</dbReference>